<dbReference type="OrthoDB" id="5979319at2"/>
<feature type="signal peptide" evidence="1">
    <location>
        <begin position="1"/>
        <end position="24"/>
    </location>
</feature>
<accession>A0A7U6JID9</accession>
<name>A0A7U6JID9_9GAMM</name>
<gene>
    <name evidence="2" type="ORF">TBH_C2521</name>
</gene>
<keyword evidence="3" id="KW-1185">Reference proteome</keyword>
<feature type="chain" id="PRO_5030505502" description="Porin" evidence="1">
    <location>
        <begin position="25"/>
        <end position="425"/>
    </location>
</feature>
<dbReference type="EMBL" id="AP012273">
    <property type="protein sequence ID" value="BAO45429.1"/>
    <property type="molecule type" value="Genomic_DNA"/>
</dbReference>
<dbReference type="Proteomes" id="UP000031631">
    <property type="component" value="Chromosome"/>
</dbReference>
<evidence type="ECO:0000313" key="3">
    <source>
        <dbReference type="Proteomes" id="UP000031631"/>
    </source>
</evidence>
<evidence type="ECO:0000256" key="1">
    <source>
        <dbReference type="SAM" id="SignalP"/>
    </source>
</evidence>
<reference evidence="2 3" key="1">
    <citation type="journal article" date="2014" name="PLoS ONE">
        <title>Physiological and genomic features of a novel sulfur-oxidizing gammaproteobacterium belonging to a previously uncultivated symbiotic lineage isolated from a hydrothermal vent.</title>
        <authorList>
            <person name="Nunoura T."/>
            <person name="Takaki Y."/>
            <person name="Kazama H."/>
            <person name="Kakuta J."/>
            <person name="Shimamura S."/>
            <person name="Makita H."/>
            <person name="Hirai M."/>
            <person name="Miyazaki M."/>
            <person name="Takai K."/>
        </authorList>
    </citation>
    <scope>NUCLEOTIDE SEQUENCE [LARGE SCALE GENOMIC DNA]</scope>
    <source>
        <strain evidence="2 3">Hiromi1</strain>
    </source>
</reference>
<dbReference type="AlphaFoldDB" id="A0A7U6JID9"/>
<dbReference type="RefSeq" id="WP_041069056.1">
    <property type="nucleotide sequence ID" value="NZ_AP012273.1"/>
</dbReference>
<proteinExistence type="predicted"/>
<evidence type="ECO:0000313" key="2">
    <source>
        <dbReference type="EMBL" id="BAO45429.1"/>
    </source>
</evidence>
<keyword evidence="1" id="KW-0732">Signal</keyword>
<evidence type="ECO:0008006" key="4">
    <source>
        <dbReference type="Google" id="ProtNLM"/>
    </source>
</evidence>
<organism evidence="2 3">
    <name type="scientific">Thiolapillus brandeum</name>
    <dbReference type="NCBI Taxonomy" id="1076588"/>
    <lineage>
        <taxon>Bacteria</taxon>
        <taxon>Pseudomonadati</taxon>
        <taxon>Pseudomonadota</taxon>
        <taxon>Gammaproteobacteria</taxon>
        <taxon>Chromatiales</taxon>
        <taxon>Sedimenticolaceae</taxon>
        <taxon>Thiolapillus</taxon>
    </lineage>
</organism>
<sequence length="425" mass="47555">MKTKWIQYGLLFWVCSTAASTAFAAGTWDYFGSYQLGYSDNLELAPDGGTSGAYHTLAAGIGYEEHGTRLDGNVDASVEYVNYPSGVFDDETWLYIDGDLRWALVSDRLFWVLTDSLTNQPIDTRAPNVPTNLQQTNVFTTGPSLSYQFNAANTVKADLRYMNSWAEEDDSFEADRWFAGAGWIYGLTPADDVSMHVTYYDTDFRQNEGQEDYRRQSVFAAWERRTGETSTLRAELGLINVDFEESDNESGWRALLEWNRTISSSSTLRVSGRHGLTDAALSIATMADPETIGNNVVSGDVYEVTALDVNYNYAWAASTLNLSGSYENQDYVTSGEIDRDLVGVVAGWTTNYGSGWSSRVTGDFAWADYDDGLSDKTYLLYAGVNYASTPHISYALGVNWERRFSDAPDDDYEDWGVVFQVRYDR</sequence>
<dbReference type="KEGG" id="tbn:TBH_C2521"/>
<protein>
    <recommendedName>
        <fullName evidence="4">Porin</fullName>
    </recommendedName>
</protein>